<feature type="compositionally biased region" description="Basic and acidic residues" evidence="1">
    <location>
        <begin position="99"/>
        <end position="110"/>
    </location>
</feature>
<dbReference type="AlphaFoldDB" id="A0A5P9P7D9"/>
<name>A0A5P9P7D9_9EURY</name>
<reference evidence="2 3" key="1">
    <citation type="journal article" date="2007" name="Int. J. Syst. Evol. Microbiol.">
        <title>Natronorubrum sulfidifaciens sp. nov., an extremely haloalkaliphilic archaeon isolated from Aiding salt lake in Xin-Jiang, China.</title>
        <authorList>
            <person name="Cui H.L."/>
            <person name="Tohty D."/>
            <person name="Liu H.C."/>
            <person name="Liu S.J."/>
            <person name="Oren A."/>
            <person name="Zhou P.J."/>
        </authorList>
    </citation>
    <scope>NUCLEOTIDE SEQUENCE [LARGE SCALE GENOMIC DNA]</scope>
    <source>
        <strain evidence="2 3">7-3</strain>
    </source>
</reference>
<evidence type="ECO:0000313" key="3">
    <source>
        <dbReference type="Proteomes" id="UP000326170"/>
    </source>
</evidence>
<dbReference type="Pfam" id="PF23956">
    <property type="entry name" value="DUF7285"/>
    <property type="match status" value="1"/>
</dbReference>
<evidence type="ECO:0000256" key="1">
    <source>
        <dbReference type="SAM" id="MobiDB-lite"/>
    </source>
</evidence>
<protein>
    <submittedName>
        <fullName evidence="2">Uncharacterized protein</fullName>
    </submittedName>
</protein>
<proteinExistence type="predicted"/>
<evidence type="ECO:0000313" key="2">
    <source>
        <dbReference type="EMBL" id="QFU84055.1"/>
    </source>
</evidence>
<sequence length="151" mass="16524">MALLTGIALYTVYLGSVLPGISDRTIEETAIERIRDALRGDGRGSVPVYRYTADPDKPLREALDQESLPNGKNTYIAIKGYENGEPIVFVSAHFDSDGDDLKERQVESTHPDYGPPREAGKSIRTGIATRPISIEVAKADVRGGTLHVEVW</sequence>
<dbReference type="Proteomes" id="UP000326170">
    <property type="component" value="Chromosome"/>
</dbReference>
<feature type="region of interest" description="Disordered" evidence="1">
    <location>
        <begin position="99"/>
        <end position="121"/>
    </location>
</feature>
<dbReference type="KEGG" id="nas:GCU68_00145"/>
<accession>A0A5P9P7D9</accession>
<keyword evidence="3" id="KW-1185">Reference proteome</keyword>
<dbReference type="InterPro" id="IPR055709">
    <property type="entry name" value="DUF7285"/>
</dbReference>
<dbReference type="EMBL" id="CP045488">
    <property type="protein sequence ID" value="QFU84055.1"/>
    <property type="molecule type" value="Genomic_DNA"/>
</dbReference>
<organism evidence="2 3">
    <name type="scientific">Natronorubrum aibiense</name>
    <dbReference type="NCBI Taxonomy" id="348826"/>
    <lineage>
        <taxon>Archaea</taxon>
        <taxon>Methanobacteriati</taxon>
        <taxon>Methanobacteriota</taxon>
        <taxon>Stenosarchaea group</taxon>
        <taxon>Halobacteria</taxon>
        <taxon>Halobacteriales</taxon>
        <taxon>Natrialbaceae</taxon>
        <taxon>Natronorubrum</taxon>
    </lineage>
</organism>
<gene>
    <name evidence="2" type="ORF">GCU68_00145</name>
</gene>
<dbReference type="OrthoDB" id="186386at2157"/>